<proteinExistence type="predicted"/>
<evidence type="ECO:0000313" key="2">
    <source>
        <dbReference type="EMBL" id="AKU95182.1"/>
    </source>
</evidence>
<feature type="region of interest" description="Disordered" evidence="1">
    <location>
        <begin position="1"/>
        <end position="40"/>
    </location>
</feature>
<sequence>MTRRRTHGDHLDESGGLRSEDGGADAICLGTGSGSEQEDAREIFDCRRTLGVRSRQRGKLWRRGANEVSGWIERDRHGRVAHDEGM</sequence>
<evidence type="ECO:0000313" key="3">
    <source>
        <dbReference type="Proteomes" id="UP000064967"/>
    </source>
</evidence>
<dbReference type="STRING" id="1391654.AKJ09_01846"/>
<protein>
    <submittedName>
        <fullName evidence="2">Uncharacterized protein</fullName>
    </submittedName>
</protein>
<dbReference type="Proteomes" id="UP000064967">
    <property type="component" value="Chromosome"/>
</dbReference>
<dbReference type="KEGG" id="llu:AKJ09_01846"/>
<accession>A0A0K1PNT9</accession>
<keyword evidence="3" id="KW-1185">Reference proteome</keyword>
<reference evidence="2 3" key="1">
    <citation type="submission" date="2015-08" db="EMBL/GenBank/DDBJ databases">
        <authorList>
            <person name="Babu N.S."/>
            <person name="Beckwith C.J."/>
            <person name="Beseler K.G."/>
            <person name="Brison A."/>
            <person name="Carone J.V."/>
            <person name="Caskin T.P."/>
            <person name="Diamond M."/>
            <person name="Durham M.E."/>
            <person name="Foxe J.M."/>
            <person name="Go M."/>
            <person name="Henderson B.A."/>
            <person name="Jones I.B."/>
            <person name="McGettigan J.A."/>
            <person name="Micheletti S.J."/>
            <person name="Nasrallah M.E."/>
            <person name="Ortiz D."/>
            <person name="Piller C.R."/>
            <person name="Privatt S.R."/>
            <person name="Schneider S.L."/>
            <person name="Sharp S."/>
            <person name="Smith T.C."/>
            <person name="Stanton J.D."/>
            <person name="Ullery H.E."/>
            <person name="Wilson R.J."/>
            <person name="Serrano M.G."/>
            <person name="Buck G."/>
            <person name="Lee V."/>
            <person name="Wang Y."/>
            <person name="Carvalho R."/>
            <person name="Voegtly L."/>
            <person name="Shi R."/>
            <person name="Duckworth R."/>
            <person name="Johnson A."/>
            <person name="Loviza R."/>
            <person name="Walstead R."/>
            <person name="Shah Z."/>
            <person name="Kiflezghi M."/>
            <person name="Wade K."/>
            <person name="Ball S.L."/>
            <person name="Bradley K.W."/>
            <person name="Asai D.J."/>
            <person name="Bowman C.A."/>
            <person name="Russell D.A."/>
            <person name="Pope W.H."/>
            <person name="Jacobs-Sera D."/>
            <person name="Hendrix R.W."/>
            <person name="Hatfull G.F."/>
        </authorList>
    </citation>
    <scope>NUCLEOTIDE SEQUENCE [LARGE SCALE GENOMIC DNA]</scope>
    <source>
        <strain evidence="2 3">DSM 27648</strain>
    </source>
</reference>
<feature type="compositionally biased region" description="Basic and acidic residues" evidence="1">
    <location>
        <begin position="8"/>
        <end position="21"/>
    </location>
</feature>
<gene>
    <name evidence="2" type="ORF">AKJ09_01846</name>
</gene>
<name>A0A0K1PNT9_9BACT</name>
<evidence type="ECO:0000256" key="1">
    <source>
        <dbReference type="SAM" id="MobiDB-lite"/>
    </source>
</evidence>
<dbReference type="AlphaFoldDB" id="A0A0K1PNT9"/>
<organism evidence="2 3">
    <name type="scientific">Labilithrix luteola</name>
    <dbReference type="NCBI Taxonomy" id="1391654"/>
    <lineage>
        <taxon>Bacteria</taxon>
        <taxon>Pseudomonadati</taxon>
        <taxon>Myxococcota</taxon>
        <taxon>Polyangia</taxon>
        <taxon>Polyangiales</taxon>
        <taxon>Labilitrichaceae</taxon>
        <taxon>Labilithrix</taxon>
    </lineage>
</organism>
<dbReference type="EMBL" id="CP012333">
    <property type="protein sequence ID" value="AKU95182.1"/>
    <property type="molecule type" value="Genomic_DNA"/>
</dbReference>